<evidence type="ECO:0000259" key="19">
    <source>
        <dbReference type="Pfam" id="PF01059"/>
    </source>
</evidence>
<evidence type="ECO:0000256" key="9">
    <source>
        <dbReference type="ARBA" id="ARBA00022967"/>
    </source>
</evidence>
<sequence length="445" mass="52613">MMKYLFMILGFFMLFSFKLTKMMNLFQNLFMILIMLMFMNMSLSENFKMLGFNMGLDLLSFWMVILSIWVSFMMLMSSYSIEWNNYFKKWFILIIIFMLLLLLLTFSSMNLFMMYIYFESTLIPMFLLILGWGYQPERIQSGLYLLFYTLFMSLPMMLGIFYIYYNEKSLMIYLLVNYNNLSIMMYWVMMLAFLVKMPMYLFHLWLPKAHVEAPVAGSMMLAGVMLKLGGYGILRIMPMMLNMKFMNFIIIINSMLGGLIISLVCLIQVDMKLLIAYSSIVHMGLILSGMLTLFKWGFVGSLILMIGHGLCSSGLFYLSGVLYERTQSRSLFINKGMMNFMPSMSMWWFLMSIINMAAPPSLNLLSEIMLICSLLSWSWILVFNLMMISFFSAVYMLYLYTYSQHGEYYSGKFSYIQNYVREFLLIIFHWFPLNILILKMDMFSF</sequence>
<organism evidence="20">
    <name type="scientific">Megalodontes spiraeae</name>
    <dbReference type="NCBI Taxonomy" id="2492398"/>
    <lineage>
        <taxon>Eukaryota</taxon>
        <taxon>Metazoa</taxon>
        <taxon>Ecdysozoa</taxon>
        <taxon>Arthropoda</taxon>
        <taxon>Hexapoda</taxon>
        <taxon>Insecta</taxon>
        <taxon>Pterygota</taxon>
        <taxon>Neoptera</taxon>
        <taxon>Endopterygota</taxon>
        <taxon>Hymenoptera</taxon>
        <taxon>Pamphilioidea</taxon>
        <taxon>Megalodontesidae</taxon>
        <taxon>Megalodontes</taxon>
    </lineage>
</organism>
<comment type="catalytic activity">
    <reaction evidence="16 17">
        <text>a ubiquinone + NADH + 5 H(+)(in) = a ubiquinol + NAD(+) + 4 H(+)(out)</text>
        <dbReference type="Rhea" id="RHEA:29091"/>
        <dbReference type="Rhea" id="RHEA-COMP:9565"/>
        <dbReference type="Rhea" id="RHEA-COMP:9566"/>
        <dbReference type="ChEBI" id="CHEBI:15378"/>
        <dbReference type="ChEBI" id="CHEBI:16389"/>
        <dbReference type="ChEBI" id="CHEBI:17976"/>
        <dbReference type="ChEBI" id="CHEBI:57540"/>
        <dbReference type="ChEBI" id="CHEBI:57945"/>
        <dbReference type="EC" id="7.1.1.2"/>
    </reaction>
</comment>
<feature type="domain" description="NADH:ubiquinone oxidoreductase chain 4 N-terminal" evidence="19">
    <location>
        <begin position="1"/>
        <end position="105"/>
    </location>
</feature>
<geneLocation type="mitochondrion" evidence="20"/>
<feature type="transmembrane region" description="Helical" evidence="17">
    <location>
        <begin position="419"/>
        <end position="438"/>
    </location>
</feature>
<comment type="subcellular location">
    <subcellularLocation>
        <location evidence="2 17">Mitochondrion membrane</location>
        <topology evidence="2 17">Multi-pass membrane protein</topology>
    </subcellularLocation>
</comment>
<evidence type="ECO:0000259" key="18">
    <source>
        <dbReference type="Pfam" id="PF00361"/>
    </source>
</evidence>
<evidence type="ECO:0000256" key="8">
    <source>
        <dbReference type="ARBA" id="ARBA00022692"/>
    </source>
</evidence>
<dbReference type="PANTHER" id="PTHR43507:SF20">
    <property type="entry name" value="NADH-UBIQUINONE OXIDOREDUCTASE CHAIN 4"/>
    <property type="match status" value="1"/>
</dbReference>
<feature type="transmembrane region" description="Helical" evidence="17">
    <location>
        <begin position="213"/>
        <end position="233"/>
    </location>
</feature>
<keyword evidence="6 17" id="KW-0813">Transport</keyword>
<keyword evidence="12 17" id="KW-0520">NAD</keyword>
<evidence type="ECO:0000256" key="12">
    <source>
        <dbReference type="ARBA" id="ARBA00023027"/>
    </source>
</evidence>
<feature type="transmembrane region" description="Helical" evidence="17">
    <location>
        <begin position="302"/>
        <end position="323"/>
    </location>
</feature>
<evidence type="ECO:0000256" key="1">
    <source>
        <dbReference type="ARBA" id="ARBA00003257"/>
    </source>
</evidence>
<evidence type="ECO:0000313" key="20">
    <source>
        <dbReference type="EMBL" id="AZF99018.1"/>
    </source>
</evidence>
<dbReference type="PANTHER" id="PTHR43507">
    <property type="entry name" value="NADH-UBIQUINONE OXIDOREDUCTASE CHAIN 4"/>
    <property type="match status" value="1"/>
</dbReference>
<evidence type="ECO:0000256" key="14">
    <source>
        <dbReference type="ARBA" id="ARBA00023128"/>
    </source>
</evidence>
<dbReference type="InterPro" id="IPR000260">
    <property type="entry name" value="NADH4_N"/>
</dbReference>
<dbReference type="GO" id="GO:0008137">
    <property type="term" value="F:NADH dehydrogenase (ubiquinone) activity"/>
    <property type="evidence" value="ECO:0007669"/>
    <property type="project" value="UniProtKB-UniRule"/>
</dbReference>
<feature type="transmembrane region" description="Helical" evidence="17">
    <location>
        <begin position="368"/>
        <end position="398"/>
    </location>
</feature>
<dbReference type="EC" id="7.1.1.2" evidence="4 17"/>
<feature type="transmembrane region" description="Helical" evidence="17">
    <location>
        <begin position="115"/>
        <end position="133"/>
    </location>
</feature>
<keyword evidence="7 17" id="KW-0679">Respiratory chain</keyword>
<proteinExistence type="inferred from homology"/>
<evidence type="ECO:0000256" key="4">
    <source>
        <dbReference type="ARBA" id="ARBA00012944"/>
    </source>
</evidence>
<dbReference type="GO" id="GO:0048039">
    <property type="term" value="F:ubiquinone binding"/>
    <property type="evidence" value="ECO:0007669"/>
    <property type="project" value="TreeGrafter"/>
</dbReference>
<keyword evidence="15 17" id="KW-0472">Membrane</keyword>
<gene>
    <name evidence="20" type="primary">ND4</name>
</gene>
<evidence type="ECO:0000256" key="15">
    <source>
        <dbReference type="ARBA" id="ARBA00023136"/>
    </source>
</evidence>
<dbReference type="GO" id="GO:0015990">
    <property type="term" value="P:electron transport coupled proton transport"/>
    <property type="evidence" value="ECO:0007669"/>
    <property type="project" value="TreeGrafter"/>
</dbReference>
<keyword evidence="8 17" id="KW-0812">Transmembrane</keyword>
<keyword evidence="14 17" id="KW-0496">Mitochondrion</keyword>
<feature type="transmembrane region" description="Helical" evidence="17">
    <location>
        <begin position="90"/>
        <end position="109"/>
    </location>
</feature>
<comment type="function">
    <text evidence="17">Core subunit of the mitochondrial membrane respiratory chain NADH dehydrogenase (Complex I) which catalyzes electron transfer from NADH through the respiratory chain, using ubiquinone as an electron acceptor. Essential for the catalytic activity and assembly of complex I.</text>
</comment>
<keyword evidence="9" id="KW-1278">Translocase</keyword>
<evidence type="ECO:0000256" key="6">
    <source>
        <dbReference type="ARBA" id="ARBA00022448"/>
    </source>
</evidence>
<protein>
    <recommendedName>
        <fullName evidence="5 17">NADH-ubiquinone oxidoreductase chain 4</fullName>
        <ecNumber evidence="4 17">7.1.1.2</ecNumber>
    </recommendedName>
</protein>
<dbReference type="Pfam" id="PF00361">
    <property type="entry name" value="Proton_antipo_M"/>
    <property type="match status" value="1"/>
</dbReference>
<dbReference type="InterPro" id="IPR001750">
    <property type="entry name" value="ND/Mrp_TM"/>
</dbReference>
<evidence type="ECO:0000256" key="11">
    <source>
        <dbReference type="ARBA" id="ARBA00022989"/>
    </source>
</evidence>
<keyword evidence="10 17" id="KW-0249">Electron transport</keyword>
<evidence type="ECO:0000256" key="2">
    <source>
        <dbReference type="ARBA" id="ARBA00004225"/>
    </source>
</evidence>
<keyword evidence="13 17" id="KW-0830">Ubiquinone</keyword>
<feature type="transmembrane region" description="Helical" evidence="17">
    <location>
        <begin position="245"/>
        <end position="267"/>
    </location>
</feature>
<evidence type="ECO:0000256" key="3">
    <source>
        <dbReference type="ARBA" id="ARBA00009025"/>
    </source>
</evidence>
<reference evidence="20" key="1">
    <citation type="journal article" date="2018" name="Int. J. Biol. Macromol.">
        <title>The first mitogenomes of the superfamily Pamphilioidea (Hymenoptera: Symphyta): Mitogenome architecture and phylogenetic inference.</title>
        <authorList>
            <person name="Niu G."/>
            <person name="Korkmaz E.M."/>
            <person name="Dogan O."/>
            <person name="Zhang Y."/>
            <person name="Aydemir M.N."/>
            <person name="Budak M."/>
            <person name="Du S."/>
            <person name="Basibuyuk H.H."/>
            <person name="Wei M."/>
        </authorList>
    </citation>
    <scope>NUCLEOTIDE SEQUENCE</scope>
</reference>
<feature type="transmembrane region" description="Helical" evidence="17">
    <location>
        <begin position="185"/>
        <end position="206"/>
    </location>
</feature>
<evidence type="ECO:0000256" key="10">
    <source>
        <dbReference type="ARBA" id="ARBA00022982"/>
    </source>
</evidence>
<evidence type="ECO:0000256" key="16">
    <source>
        <dbReference type="ARBA" id="ARBA00049551"/>
    </source>
</evidence>
<evidence type="ECO:0000256" key="13">
    <source>
        <dbReference type="ARBA" id="ARBA00023075"/>
    </source>
</evidence>
<dbReference type="GO" id="GO:0031966">
    <property type="term" value="C:mitochondrial membrane"/>
    <property type="evidence" value="ECO:0007669"/>
    <property type="project" value="UniProtKB-SubCell"/>
</dbReference>
<feature type="transmembrane region" description="Helical" evidence="17">
    <location>
        <begin position="60"/>
        <end position="78"/>
    </location>
</feature>
<dbReference type="InterPro" id="IPR003918">
    <property type="entry name" value="NADH_UbQ_OxRdtase"/>
</dbReference>
<dbReference type="GO" id="GO:0003954">
    <property type="term" value="F:NADH dehydrogenase activity"/>
    <property type="evidence" value="ECO:0007669"/>
    <property type="project" value="TreeGrafter"/>
</dbReference>
<comment type="similarity">
    <text evidence="3 17">Belongs to the complex I subunit 4 family.</text>
</comment>
<dbReference type="GO" id="GO:0042773">
    <property type="term" value="P:ATP synthesis coupled electron transport"/>
    <property type="evidence" value="ECO:0007669"/>
    <property type="project" value="InterPro"/>
</dbReference>
<evidence type="ECO:0000256" key="7">
    <source>
        <dbReference type="ARBA" id="ARBA00022660"/>
    </source>
</evidence>
<feature type="transmembrane region" description="Helical" evidence="17">
    <location>
        <begin position="344"/>
        <end position="362"/>
    </location>
</feature>
<dbReference type="PRINTS" id="PR01437">
    <property type="entry name" value="NUOXDRDTASE4"/>
</dbReference>
<feature type="transmembrane region" description="Helical" evidence="17">
    <location>
        <begin position="145"/>
        <end position="165"/>
    </location>
</feature>
<keyword evidence="11 17" id="KW-1133">Transmembrane helix</keyword>
<accession>A0A3G8FWK4</accession>
<dbReference type="AlphaFoldDB" id="A0A3G8FWK4"/>
<dbReference type="EMBL" id="MH577059">
    <property type="protein sequence ID" value="AZF99018.1"/>
    <property type="molecule type" value="Genomic_DNA"/>
</dbReference>
<dbReference type="Pfam" id="PF01059">
    <property type="entry name" value="Oxidored_q5_N"/>
    <property type="match status" value="1"/>
</dbReference>
<name>A0A3G8FWK4_9HYME</name>
<feature type="transmembrane region" description="Helical" evidence="17">
    <location>
        <begin position="274"/>
        <end position="296"/>
    </location>
</feature>
<feature type="domain" description="NADH:quinone oxidoreductase/Mrp antiporter transmembrane" evidence="18">
    <location>
        <begin position="108"/>
        <end position="390"/>
    </location>
</feature>
<comment type="function">
    <text evidence="1">Core subunit of the mitochondrial membrane respiratory chain NADH dehydrogenase (Complex I) that is believed to belong to the minimal assembly required for catalysis. Complex I functions in the transfer of electrons from NADH to the respiratory chain. The immediate electron acceptor for the enzyme is believed to be ubiquinone.</text>
</comment>
<evidence type="ECO:0000256" key="17">
    <source>
        <dbReference type="RuleBase" id="RU003297"/>
    </source>
</evidence>
<evidence type="ECO:0000256" key="5">
    <source>
        <dbReference type="ARBA" id="ARBA00021006"/>
    </source>
</evidence>